<dbReference type="OrthoDB" id="5550090at2759"/>
<proteinExistence type="predicted"/>
<evidence type="ECO:0000313" key="2">
    <source>
        <dbReference type="EMBL" id="KAF5391543.1"/>
    </source>
</evidence>
<sequence>MAKGKPVGVIKVKVPRHNSQRLGAKLTAEIKHQATDGGVRTDIGHPRHDMNQAIENASEWNSLLLTAKSKRGPQWDVGTQQFHVEEHSELYYDPTELRDSAKKQYEEENGPEQEPEIPMPRESAFHLSALSHPPPNRHPGHGPHTGGPPPPVNYPYPNSPMRAPPGSGPGMMPPNQFGGRHEPFPPRPPPAMMRGGMPMNMALGGNMGGPVGGMGGPVGGMGGNMGGGLVTWAEEWEIWVGGWAIWAIWAIWVEQWAIWVVT</sequence>
<feature type="region of interest" description="Disordered" evidence="1">
    <location>
        <begin position="127"/>
        <end position="172"/>
    </location>
</feature>
<feature type="compositionally biased region" description="Pro residues" evidence="1">
    <location>
        <begin position="146"/>
        <end position="167"/>
    </location>
</feature>
<evidence type="ECO:0000256" key="1">
    <source>
        <dbReference type="SAM" id="MobiDB-lite"/>
    </source>
</evidence>
<evidence type="ECO:0000313" key="3">
    <source>
        <dbReference type="Proteomes" id="UP000518752"/>
    </source>
</evidence>
<dbReference type="EMBL" id="JAACJN010000009">
    <property type="protein sequence ID" value="KAF5391543.1"/>
    <property type="molecule type" value="Genomic_DNA"/>
</dbReference>
<reference evidence="2 3" key="1">
    <citation type="journal article" date="2020" name="ISME J.">
        <title>Uncovering the hidden diversity of litter-decomposition mechanisms in mushroom-forming fungi.</title>
        <authorList>
            <person name="Floudas D."/>
            <person name="Bentzer J."/>
            <person name="Ahren D."/>
            <person name="Johansson T."/>
            <person name="Persson P."/>
            <person name="Tunlid A."/>
        </authorList>
    </citation>
    <scope>NUCLEOTIDE SEQUENCE [LARGE SCALE GENOMIC DNA]</scope>
    <source>
        <strain evidence="2 3">CBS 406.79</strain>
    </source>
</reference>
<dbReference type="AlphaFoldDB" id="A0A8H5HY36"/>
<dbReference type="Proteomes" id="UP000518752">
    <property type="component" value="Unassembled WGS sequence"/>
</dbReference>
<keyword evidence="3" id="KW-1185">Reference proteome</keyword>
<gene>
    <name evidence="2" type="ORF">D9757_002346</name>
</gene>
<protein>
    <submittedName>
        <fullName evidence="2">Uncharacterized protein</fullName>
    </submittedName>
</protein>
<organism evidence="2 3">
    <name type="scientific">Collybiopsis confluens</name>
    <dbReference type="NCBI Taxonomy" id="2823264"/>
    <lineage>
        <taxon>Eukaryota</taxon>
        <taxon>Fungi</taxon>
        <taxon>Dikarya</taxon>
        <taxon>Basidiomycota</taxon>
        <taxon>Agaricomycotina</taxon>
        <taxon>Agaricomycetes</taxon>
        <taxon>Agaricomycetidae</taxon>
        <taxon>Agaricales</taxon>
        <taxon>Marasmiineae</taxon>
        <taxon>Omphalotaceae</taxon>
        <taxon>Collybiopsis</taxon>
    </lineage>
</organism>
<accession>A0A8H5HY36</accession>
<comment type="caution">
    <text evidence="2">The sequence shown here is derived from an EMBL/GenBank/DDBJ whole genome shotgun (WGS) entry which is preliminary data.</text>
</comment>
<name>A0A8H5HY36_9AGAR</name>